<dbReference type="PANTHER" id="PTHR43252">
    <property type="entry name" value="TRANSCRIPTIONAL REGULATOR YQJI"/>
    <property type="match status" value="1"/>
</dbReference>
<dbReference type="Pfam" id="PF10400">
    <property type="entry name" value="Vir_act_alpha_C"/>
    <property type="match status" value="1"/>
</dbReference>
<evidence type="ECO:0000259" key="1">
    <source>
        <dbReference type="Pfam" id="PF03551"/>
    </source>
</evidence>
<evidence type="ECO:0000259" key="2">
    <source>
        <dbReference type="Pfam" id="PF10400"/>
    </source>
</evidence>
<dbReference type="OrthoDB" id="9783723at2"/>
<proteinExistence type="predicted"/>
<dbReference type="InterPro" id="IPR005149">
    <property type="entry name" value="Tscrpt_reg_PadR_N"/>
</dbReference>
<protein>
    <recommendedName>
        <fullName evidence="5">PadR family transcriptional regulator</fullName>
    </recommendedName>
</protein>
<evidence type="ECO:0000313" key="4">
    <source>
        <dbReference type="Proteomes" id="UP000282892"/>
    </source>
</evidence>
<accession>A0A3T0I4F6</accession>
<reference evidence="3 4" key="1">
    <citation type="submission" date="2017-07" db="EMBL/GenBank/DDBJ databases">
        <title>The complete genome sequence of Bacillus mesonae strain H20-5, an efficient strain improving plant abiotic stress resistance.</title>
        <authorList>
            <person name="Kim S.Y."/>
            <person name="Song H."/>
            <person name="Sang M.K."/>
            <person name="Weon H.-Y."/>
            <person name="Song J."/>
        </authorList>
    </citation>
    <scope>NUCLEOTIDE SEQUENCE [LARGE SCALE GENOMIC DNA]</scope>
    <source>
        <strain evidence="3 4">H20-5</strain>
    </source>
</reference>
<feature type="domain" description="Transcription regulator PadR N-terminal" evidence="1">
    <location>
        <begin position="8"/>
        <end position="78"/>
    </location>
</feature>
<organism evidence="3 4">
    <name type="scientific">Neobacillus mesonae</name>
    <dbReference type="NCBI Taxonomy" id="1193713"/>
    <lineage>
        <taxon>Bacteria</taxon>
        <taxon>Bacillati</taxon>
        <taxon>Bacillota</taxon>
        <taxon>Bacilli</taxon>
        <taxon>Bacillales</taxon>
        <taxon>Bacillaceae</taxon>
        <taxon>Neobacillus</taxon>
    </lineage>
</organism>
<keyword evidence="4" id="KW-1185">Reference proteome</keyword>
<evidence type="ECO:0008006" key="5">
    <source>
        <dbReference type="Google" id="ProtNLM"/>
    </source>
</evidence>
<dbReference type="RefSeq" id="WP_127488918.1">
    <property type="nucleotide sequence ID" value="NZ_CP022572.1"/>
</dbReference>
<dbReference type="InterPro" id="IPR018309">
    <property type="entry name" value="Tscrpt_reg_PadR_C"/>
</dbReference>
<dbReference type="SUPFAM" id="SSF46785">
    <property type="entry name" value="Winged helix' DNA-binding domain"/>
    <property type="match status" value="1"/>
</dbReference>
<gene>
    <name evidence="3" type="ORF">CHR53_24920</name>
</gene>
<dbReference type="PANTHER" id="PTHR43252:SF4">
    <property type="entry name" value="TRANSCRIPTIONAL REGULATORY PROTEIN"/>
    <property type="match status" value="1"/>
</dbReference>
<dbReference type="AlphaFoldDB" id="A0A3T0I4F6"/>
<name>A0A3T0I4F6_9BACI</name>
<dbReference type="Proteomes" id="UP000282892">
    <property type="component" value="Chromosome"/>
</dbReference>
<dbReference type="InterPro" id="IPR036388">
    <property type="entry name" value="WH-like_DNA-bd_sf"/>
</dbReference>
<dbReference type="EMBL" id="CP022572">
    <property type="protein sequence ID" value="AZU64220.1"/>
    <property type="molecule type" value="Genomic_DNA"/>
</dbReference>
<dbReference type="Gene3D" id="1.10.10.10">
    <property type="entry name" value="Winged helix-like DNA-binding domain superfamily/Winged helix DNA-binding domain"/>
    <property type="match status" value="1"/>
</dbReference>
<dbReference type="Gene3D" id="6.10.140.190">
    <property type="match status" value="1"/>
</dbReference>
<dbReference type="InterPro" id="IPR036390">
    <property type="entry name" value="WH_DNA-bd_sf"/>
</dbReference>
<dbReference type="KEGG" id="nmk:CHR53_24920"/>
<dbReference type="Pfam" id="PF03551">
    <property type="entry name" value="PadR"/>
    <property type="match status" value="1"/>
</dbReference>
<sequence>MNTLGYAILSALGRKSYSGYELGKYLDNVWPAKHSQIYPLLTKMEEKGFLVHEIVEQVGRPNKKIFSITEKGKQALEKWIAKSPSDPIHRDEFLIKIYSASLLGEENSIKLVHERIAKLDESIASLSGKITEIEQMEELETTSKEFGRYLLFSRKYRLAEEEKAWCHWVLDKLKNKKIKFTVLFLAFAGRFSLPLDVFSWAAII</sequence>
<feature type="domain" description="Transcription regulator PadR C-terminal" evidence="2">
    <location>
        <begin position="90"/>
        <end position="174"/>
    </location>
</feature>
<evidence type="ECO:0000313" key="3">
    <source>
        <dbReference type="EMBL" id="AZU64220.1"/>
    </source>
</evidence>
<dbReference type="STRING" id="1193713.GCA_001636315_01880"/>